<organism evidence="4 5">
    <name type="scientific">Segatella oulorum</name>
    <dbReference type="NCBI Taxonomy" id="28136"/>
    <lineage>
        <taxon>Bacteria</taxon>
        <taxon>Pseudomonadati</taxon>
        <taxon>Bacteroidota</taxon>
        <taxon>Bacteroidia</taxon>
        <taxon>Bacteroidales</taxon>
        <taxon>Prevotellaceae</taxon>
        <taxon>Segatella</taxon>
    </lineage>
</organism>
<dbReference type="AlphaFoldDB" id="A0A1T4MI10"/>
<dbReference type="Pfam" id="PF09940">
    <property type="entry name" value="DUF2172"/>
    <property type="match status" value="1"/>
</dbReference>
<evidence type="ECO:0000259" key="3">
    <source>
        <dbReference type="Pfam" id="PF16254"/>
    </source>
</evidence>
<dbReference type="SUPFAM" id="SSF53187">
    <property type="entry name" value="Zn-dependent exopeptidases"/>
    <property type="match status" value="1"/>
</dbReference>
<dbReference type="Pfam" id="PF16221">
    <property type="entry name" value="HTH_47"/>
    <property type="match status" value="1"/>
</dbReference>
<dbReference type="eggNOG" id="COG4310">
    <property type="taxonomic scope" value="Bacteria"/>
</dbReference>
<dbReference type="InterPro" id="IPR032589">
    <property type="entry name" value="DUF4910"/>
</dbReference>
<dbReference type="Gene3D" id="3.50.30.90">
    <property type="match status" value="1"/>
</dbReference>
<dbReference type="Gene3D" id="1.10.10.10">
    <property type="entry name" value="Winged helix-like DNA-binding domain superfamily/Winged helix DNA-binding domain"/>
    <property type="match status" value="1"/>
</dbReference>
<evidence type="ECO:0000259" key="2">
    <source>
        <dbReference type="Pfam" id="PF16221"/>
    </source>
</evidence>
<reference evidence="4 5" key="1">
    <citation type="submission" date="2017-02" db="EMBL/GenBank/DDBJ databases">
        <authorList>
            <person name="Peterson S.W."/>
        </authorList>
    </citation>
    <scope>NUCLEOTIDE SEQUENCE [LARGE SCALE GENOMIC DNA]</scope>
    <source>
        <strain evidence="4 5">ATCC 43324</strain>
    </source>
</reference>
<dbReference type="STRING" id="28136.SAMN02745202_00753"/>
<evidence type="ECO:0000313" key="4">
    <source>
        <dbReference type="EMBL" id="SJZ66414.1"/>
    </source>
</evidence>
<dbReference type="Gene3D" id="3.40.630.10">
    <property type="entry name" value="Zn peptidases"/>
    <property type="match status" value="1"/>
</dbReference>
<feature type="domain" description="DUF2172" evidence="1">
    <location>
        <begin position="57"/>
        <end position="148"/>
    </location>
</feature>
<keyword evidence="4" id="KW-0645">Protease</keyword>
<dbReference type="Proteomes" id="UP000190065">
    <property type="component" value="Unassembled WGS sequence"/>
</dbReference>
<dbReference type="InterPro" id="IPR032622">
    <property type="entry name" value="UCP01524_HTH"/>
</dbReference>
<accession>A0A1T4MI10</accession>
<dbReference type="InterPro" id="IPR036388">
    <property type="entry name" value="WH-like_DNA-bd_sf"/>
</dbReference>
<dbReference type="Pfam" id="PF16254">
    <property type="entry name" value="DUF4910"/>
    <property type="match status" value="1"/>
</dbReference>
<gene>
    <name evidence="4" type="ORF">SAMN02745202_00753</name>
</gene>
<evidence type="ECO:0000259" key="1">
    <source>
        <dbReference type="Pfam" id="PF09940"/>
    </source>
</evidence>
<sequence length="426" mass="49303">MNTTELEAIFDELWPLNRSLSGEGNRQSFAILNRYMPFTMREIPSGTACFDWTIPPEWNVTEAWIKNNKGEKAIDFKDNNLHLLGYSIPIHETMSFESLRNHLYTLPDFPDAIPYRTSYYARRWGFCLSQNQFDKLDKDAQYEVFIDSRLDEKGSMTVGEATLKGDSEKCVYLTSYICHPSMANNELSGPLLLLELYQRLKQKHLHYTYKFLLMPETIGSIWYLSEHYREMQQNTLAGIVLTCVGDRGNFSLKKSRIGDSDIDRIASYYIQQKKGTLIDFFPSGGSDERQYCSPGINLPFCSITRTMYEQYKEYHTSKDDKSFISFDAILGSADLLERIIDTLENNETFVNLMPYCEVQLGKRGLYPTLSAVGNKSDELKAMMWLLNYSDGKHTLFDIIQKSNIDLESFLAARDRLLEHHIIERKS</sequence>
<dbReference type="GO" id="GO:0004177">
    <property type="term" value="F:aminopeptidase activity"/>
    <property type="evidence" value="ECO:0007669"/>
    <property type="project" value="UniProtKB-KW"/>
</dbReference>
<name>A0A1T4MI10_9BACT</name>
<dbReference type="EMBL" id="FUXK01000006">
    <property type="protein sequence ID" value="SJZ66414.1"/>
    <property type="molecule type" value="Genomic_DNA"/>
</dbReference>
<dbReference type="InterPro" id="IPR032610">
    <property type="entry name" value="DUF2172"/>
</dbReference>
<dbReference type="InterPro" id="IPR012353">
    <property type="entry name" value="UCP015244"/>
</dbReference>
<protein>
    <submittedName>
        <fullName evidence="4">Aminopeptidase-like domain-containing protein</fullName>
    </submittedName>
</protein>
<dbReference type="RefSeq" id="WP_025069975.1">
    <property type="nucleotide sequence ID" value="NZ_FUXK01000006.1"/>
</dbReference>
<evidence type="ECO:0000313" key="5">
    <source>
        <dbReference type="Proteomes" id="UP000190065"/>
    </source>
</evidence>
<feature type="domain" description="UCP01524 winged helix-turn-helix" evidence="2">
    <location>
        <begin position="348"/>
        <end position="423"/>
    </location>
</feature>
<keyword evidence="4" id="KW-0031">Aminopeptidase</keyword>
<feature type="domain" description="DUF4910" evidence="3">
    <location>
        <begin position="9"/>
        <end position="346"/>
    </location>
</feature>
<keyword evidence="4" id="KW-0378">Hydrolase</keyword>
<dbReference type="PIRSF" id="PIRSF015244">
    <property type="entry name" value="UCP015244"/>
    <property type="match status" value="1"/>
</dbReference>
<proteinExistence type="predicted"/>